<evidence type="ECO:0000256" key="2">
    <source>
        <dbReference type="ARBA" id="ARBA00022603"/>
    </source>
</evidence>
<protein>
    <recommendedName>
        <fullName evidence="1">peptide chain release factor N(5)-glutamine methyltransferase</fullName>
        <ecNumber evidence="1">2.1.1.297</ecNumber>
    </recommendedName>
</protein>
<evidence type="ECO:0000256" key="1">
    <source>
        <dbReference type="ARBA" id="ARBA00012771"/>
    </source>
</evidence>
<evidence type="ECO:0000259" key="7">
    <source>
        <dbReference type="Pfam" id="PF17827"/>
    </source>
</evidence>
<dbReference type="SUPFAM" id="SSF53335">
    <property type="entry name" value="S-adenosyl-L-methionine-dependent methyltransferases"/>
    <property type="match status" value="1"/>
</dbReference>
<dbReference type="InterPro" id="IPR002052">
    <property type="entry name" value="DNA_methylase_N6_adenine_CS"/>
</dbReference>
<comment type="catalytic activity">
    <reaction evidence="5">
        <text>L-glutaminyl-[peptide chain release factor] + S-adenosyl-L-methionine = N(5)-methyl-L-glutaminyl-[peptide chain release factor] + S-adenosyl-L-homocysteine + H(+)</text>
        <dbReference type="Rhea" id="RHEA:42896"/>
        <dbReference type="Rhea" id="RHEA-COMP:10271"/>
        <dbReference type="Rhea" id="RHEA-COMP:10272"/>
        <dbReference type="ChEBI" id="CHEBI:15378"/>
        <dbReference type="ChEBI" id="CHEBI:30011"/>
        <dbReference type="ChEBI" id="CHEBI:57856"/>
        <dbReference type="ChEBI" id="CHEBI:59789"/>
        <dbReference type="ChEBI" id="CHEBI:61891"/>
        <dbReference type="EC" id="2.1.1.297"/>
    </reaction>
</comment>
<dbReference type="InterPro" id="IPR029063">
    <property type="entry name" value="SAM-dependent_MTases_sf"/>
</dbReference>
<dbReference type="AlphaFoldDB" id="A0A6J6N3G1"/>
<dbReference type="Pfam" id="PF05175">
    <property type="entry name" value="MTS"/>
    <property type="match status" value="1"/>
</dbReference>
<dbReference type="InterPro" id="IPR040758">
    <property type="entry name" value="PrmC_N"/>
</dbReference>
<name>A0A6J6N3G1_9ZZZZ</name>
<evidence type="ECO:0000259" key="6">
    <source>
        <dbReference type="Pfam" id="PF05175"/>
    </source>
</evidence>
<dbReference type="GO" id="GO:0102559">
    <property type="term" value="F:peptide chain release factor N(5)-glutamine methyltransferase activity"/>
    <property type="evidence" value="ECO:0007669"/>
    <property type="project" value="UniProtKB-EC"/>
</dbReference>
<sequence>MGEVLLRDVVSHAAEKFASAGIEAAQVDAELIAAHILSFSRGEVQAAMQTGFTLNEDQAKTFAEFGARRFTREPLQHITGFAYFRQLQLSVGRGVFVPRPETETVVQIAIDELRASQLASPIAVDLGTGSGAIALAMHTEVAKAQVHAVELSPDAFAYTSANFERYPGANLVLGDMADAFNSLNGSVSVVISNPPYIPVDMVPIDPEVHLFDPKLALYGGDDGLDLIRVVAATASRLLVDGGLLVIEHADTQSAAVCELLLAEGFDRVEAHKDLTGSDRAVSARKS</sequence>
<dbReference type="GO" id="GO:0003676">
    <property type="term" value="F:nucleic acid binding"/>
    <property type="evidence" value="ECO:0007669"/>
    <property type="project" value="InterPro"/>
</dbReference>
<feature type="domain" description="Release factor glutamine methyltransferase N-terminal" evidence="7">
    <location>
        <begin position="9"/>
        <end position="80"/>
    </location>
</feature>
<dbReference type="Gene3D" id="3.40.50.150">
    <property type="entry name" value="Vaccinia Virus protein VP39"/>
    <property type="match status" value="1"/>
</dbReference>
<reference evidence="8" key="1">
    <citation type="submission" date="2020-05" db="EMBL/GenBank/DDBJ databases">
        <authorList>
            <person name="Chiriac C."/>
            <person name="Salcher M."/>
            <person name="Ghai R."/>
            <person name="Kavagutti S V."/>
        </authorList>
    </citation>
    <scope>NUCLEOTIDE SEQUENCE</scope>
</reference>
<evidence type="ECO:0000256" key="3">
    <source>
        <dbReference type="ARBA" id="ARBA00022679"/>
    </source>
</evidence>
<dbReference type="InterPro" id="IPR050320">
    <property type="entry name" value="N5-glutamine_MTase"/>
</dbReference>
<dbReference type="PANTHER" id="PTHR18895">
    <property type="entry name" value="HEMK METHYLTRANSFERASE"/>
    <property type="match status" value="1"/>
</dbReference>
<organism evidence="8">
    <name type="scientific">freshwater metagenome</name>
    <dbReference type="NCBI Taxonomy" id="449393"/>
    <lineage>
        <taxon>unclassified sequences</taxon>
        <taxon>metagenomes</taxon>
        <taxon>ecological metagenomes</taxon>
    </lineage>
</organism>
<accession>A0A6J6N3G1</accession>
<keyword evidence="2" id="KW-0489">Methyltransferase</keyword>
<evidence type="ECO:0000256" key="5">
    <source>
        <dbReference type="ARBA" id="ARBA00048391"/>
    </source>
</evidence>
<proteinExistence type="inferred from homology"/>
<dbReference type="Pfam" id="PF17827">
    <property type="entry name" value="PrmC_N"/>
    <property type="match status" value="1"/>
</dbReference>
<dbReference type="PANTHER" id="PTHR18895:SF74">
    <property type="entry name" value="MTRF1L RELEASE FACTOR GLUTAMINE METHYLTRANSFERASE"/>
    <property type="match status" value="1"/>
</dbReference>
<dbReference type="InterPro" id="IPR004556">
    <property type="entry name" value="HemK-like"/>
</dbReference>
<dbReference type="NCBIfam" id="TIGR00536">
    <property type="entry name" value="hemK_fam"/>
    <property type="match status" value="1"/>
</dbReference>
<keyword evidence="4" id="KW-0949">S-adenosyl-L-methionine</keyword>
<dbReference type="NCBIfam" id="TIGR03534">
    <property type="entry name" value="RF_mod_PrmC"/>
    <property type="match status" value="1"/>
</dbReference>
<feature type="domain" description="Methyltransferase small" evidence="6">
    <location>
        <begin position="120"/>
        <end position="196"/>
    </location>
</feature>
<dbReference type="GO" id="GO:0032259">
    <property type="term" value="P:methylation"/>
    <property type="evidence" value="ECO:0007669"/>
    <property type="project" value="UniProtKB-KW"/>
</dbReference>
<dbReference type="InterPro" id="IPR019874">
    <property type="entry name" value="RF_methyltr_PrmC"/>
</dbReference>
<evidence type="ECO:0000313" key="8">
    <source>
        <dbReference type="EMBL" id="CAB4680629.1"/>
    </source>
</evidence>
<dbReference type="Gene3D" id="1.10.8.10">
    <property type="entry name" value="DNA helicase RuvA subunit, C-terminal domain"/>
    <property type="match status" value="1"/>
</dbReference>
<dbReference type="InterPro" id="IPR007848">
    <property type="entry name" value="Small_mtfrase_dom"/>
</dbReference>
<dbReference type="HAMAP" id="MF_02126">
    <property type="entry name" value="RF_methyltr_PrmC"/>
    <property type="match status" value="1"/>
</dbReference>
<evidence type="ECO:0000256" key="4">
    <source>
        <dbReference type="ARBA" id="ARBA00022691"/>
    </source>
</evidence>
<keyword evidence="3" id="KW-0808">Transferase</keyword>
<dbReference type="PROSITE" id="PS00092">
    <property type="entry name" value="N6_MTASE"/>
    <property type="match status" value="1"/>
</dbReference>
<dbReference type="EC" id="2.1.1.297" evidence="1"/>
<gene>
    <name evidence="8" type="ORF">UFOPK2370_00251</name>
</gene>
<dbReference type="CDD" id="cd02440">
    <property type="entry name" value="AdoMet_MTases"/>
    <property type="match status" value="1"/>
</dbReference>
<dbReference type="EMBL" id="CAEZXK010000004">
    <property type="protein sequence ID" value="CAB4680629.1"/>
    <property type="molecule type" value="Genomic_DNA"/>
</dbReference>